<gene>
    <name evidence="1" type="ORF">HDA41_000044</name>
</gene>
<sequence length="92" mass="10156">MLAKTVLSDSLDDSAFRRVRQDLSVVMAGVGARVMMPDWVENLPLPANRRFNRARAAVRATIEDAVDKLQAERHASGDNSADDMLSMLLRAT</sequence>
<evidence type="ECO:0000313" key="2">
    <source>
        <dbReference type="Proteomes" id="UP000590647"/>
    </source>
</evidence>
<keyword evidence="2" id="KW-1185">Reference proteome</keyword>
<reference evidence="1 2" key="1">
    <citation type="submission" date="2020-08" db="EMBL/GenBank/DDBJ databases">
        <title>Sequencing the genomes of 1000 actinobacteria strains.</title>
        <authorList>
            <person name="Klenk H.-P."/>
        </authorList>
    </citation>
    <scope>NUCLEOTIDE SEQUENCE [LARGE SCALE GENOMIC DNA]</scope>
    <source>
        <strain evidence="1 2">DSM 40084</strain>
    </source>
</reference>
<comment type="caution">
    <text evidence="1">The sequence shown here is derived from an EMBL/GenBank/DDBJ whole genome shotgun (WGS) entry which is preliminary data.</text>
</comment>
<dbReference type="Proteomes" id="UP000590647">
    <property type="component" value="Unassembled WGS sequence"/>
</dbReference>
<dbReference type="AlphaFoldDB" id="A0A7W9GXX3"/>
<proteinExistence type="predicted"/>
<dbReference type="EMBL" id="JACHNE010000001">
    <property type="protein sequence ID" value="MBB5792080.1"/>
    <property type="molecule type" value="Genomic_DNA"/>
</dbReference>
<organism evidence="1 2">
    <name type="scientific">Streptomyces caelestis</name>
    <dbReference type="NCBI Taxonomy" id="36816"/>
    <lineage>
        <taxon>Bacteria</taxon>
        <taxon>Bacillati</taxon>
        <taxon>Actinomycetota</taxon>
        <taxon>Actinomycetes</taxon>
        <taxon>Kitasatosporales</taxon>
        <taxon>Streptomycetaceae</taxon>
        <taxon>Streptomyces</taxon>
    </lineage>
</organism>
<dbReference type="GO" id="GO:0016705">
    <property type="term" value="F:oxidoreductase activity, acting on paired donors, with incorporation or reduction of molecular oxygen"/>
    <property type="evidence" value="ECO:0007669"/>
    <property type="project" value="InterPro"/>
</dbReference>
<dbReference type="GO" id="GO:0005506">
    <property type="term" value="F:iron ion binding"/>
    <property type="evidence" value="ECO:0007669"/>
    <property type="project" value="InterPro"/>
</dbReference>
<dbReference type="GO" id="GO:0020037">
    <property type="term" value="F:heme binding"/>
    <property type="evidence" value="ECO:0007669"/>
    <property type="project" value="InterPro"/>
</dbReference>
<accession>A0A7W9GXX3</accession>
<dbReference type="Gene3D" id="1.10.630.10">
    <property type="entry name" value="Cytochrome P450"/>
    <property type="match status" value="1"/>
</dbReference>
<dbReference type="GO" id="GO:0004497">
    <property type="term" value="F:monooxygenase activity"/>
    <property type="evidence" value="ECO:0007669"/>
    <property type="project" value="InterPro"/>
</dbReference>
<evidence type="ECO:0000313" key="1">
    <source>
        <dbReference type="EMBL" id="MBB5792080.1"/>
    </source>
</evidence>
<dbReference type="InterPro" id="IPR036396">
    <property type="entry name" value="Cyt_P450_sf"/>
</dbReference>
<protein>
    <submittedName>
        <fullName evidence="1">Cytochrome P450</fullName>
    </submittedName>
</protein>
<dbReference type="SUPFAM" id="SSF48264">
    <property type="entry name" value="Cytochrome P450"/>
    <property type="match status" value="1"/>
</dbReference>
<dbReference type="RefSeq" id="WP_230299858.1">
    <property type="nucleotide sequence ID" value="NZ_JACHNE010000001.1"/>
</dbReference>
<name>A0A7W9GXX3_9ACTN</name>